<protein>
    <submittedName>
        <fullName evidence="2">Uncharacterized protein DUF397</fullName>
    </submittedName>
</protein>
<accession>A0A4R2QXV8</accession>
<feature type="domain" description="DUF397" evidence="1">
    <location>
        <begin position="31"/>
        <end position="81"/>
    </location>
</feature>
<evidence type="ECO:0000313" key="2">
    <source>
        <dbReference type="EMBL" id="TCP51985.1"/>
    </source>
</evidence>
<sequence>MINADFSAAQWRKSSYSGSSGDCVEVAFAPATWRTSSYSGSSGNCVEVAVADSAVGVRDSKNPTAGTLIFPATSWAEFLHARH</sequence>
<dbReference type="EMBL" id="SLXQ01000006">
    <property type="protein sequence ID" value="TCP51985.1"/>
    <property type="molecule type" value="Genomic_DNA"/>
</dbReference>
<feature type="domain" description="DUF397" evidence="1">
    <location>
        <begin position="9"/>
        <end position="30"/>
    </location>
</feature>
<gene>
    <name evidence="2" type="ORF">EV191_106149</name>
</gene>
<dbReference type="Proteomes" id="UP000294911">
    <property type="component" value="Unassembled WGS sequence"/>
</dbReference>
<keyword evidence="3" id="KW-1185">Reference proteome</keyword>
<dbReference type="RefSeq" id="WP_243658982.1">
    <property type="nucleotide sequence ID" value="NZ_SLXQ01000006.1"/>
</dbReference>
<organism evidence="2 3">
    <name type="scientific">Tamaricihabitans halophyticus</name>
    <dbReference type="NCBI Taxonomy" id="1262583"/>
    <lineage>
        <taxon>Bacteria</taxon>
        <taxon>Bacillati</taxon>
        <taxon>Actinomycetota</taxon>
        <taxon>Actinomycetes</taxon>
        <taxon>Pseudonocardiales</taxon>
        <taxon>Pseudonocardiaceae</taxon>
        <taxon>Tamaricihabitans</taxon>
    </lineage>
</organism>
<evidence type="ECO:0000259" key="1">
    <source>
        <dbReference type="Pfam" id="PF04149"/>
    </source>
</evidence>
<dbReference type="Pfam" id="PF04149">
    <property type="entry name" value="DUF397"/>
    <property type="match status" value="2"/>
</dbReference>
<evidence type="ECO:0000313" key="3">
    <source>
        <dbReference type="Proteomes" id="UP000294911"/>
    </source>
</evidence>
<proteinExistence type="predicted"/>
<name>A0A4R2QXV8_9PSEU</name>
<comment type="caution">
    <text evidence="2">The sequence shown here is derived from an EMBL/GenBank/DDBJ whole genome shotgun (WGS) entry which is preliminary data.</text>
</comment>
<dbReference type="AlphaFoldDB" id="A0A4R2QXV8"/>
<dbReference type="InterPro" id="IPR007278">
    <property type="entry name" value="DUF397"/>
</dbReference>
<reference evidence="2 3" key="1">
    <citation type="submission" date="2019-03" db="EMBL/GenBank/DDBJ databases">
        <title>Genomic Encyclopedia of Type Strains, Phase IV (KMG-IV): sequencing the most valuable type-strain genomes for metagenomic binning, comparative biology and taxonomic classification.</title>
        <authorList>
            <person name="Goeker M."/>
        </authorList>
    </citation>
    <scope>NUCLEOTIDE SEQUENCE [LARGE SCALE GENOMIC DNA]</scope>
    <source>
        <strain evidence="2 3">DSM 45765</strain>
    </source>
</reference>